<dbReference type="GO" id="GO:0008270">
    <property type="term" value="F:zinc ion binding"/>
    <property type="evidence" value="ECO:0007669"/>
    <property type="project" value="InterPro"/>
</dbReference>
<keyword evidence="6" id="KW-1185">Reference proteome</keyword>
<evidence type="ECO:0000256" key="1">
    <source>
        <dbReference type="ARBA" id="ARBA00004123"/>
    </source>
</evidence>
<dbReference type="InterPro" id="IPR050613">
    <property type="entry name" value="Sec_Metabolite_Reg"/>
</dbReference>
<dbReference type="CDD" id="cd12148">
    <property type="entry name" value="fungal_TF_MHR"/>
    <property type="match status" value="1"/>
</dbReference>
<feature type="region of interest" description="Disordered" evidence="3">
    <location>
        <begin position="58"/>
        <end position="83"/>
    </location>
</feature>
<accession>A0A1Y2LSR4</accession>
<dbReference type="PROSITE" id="PS50048">
    <property type="entry name" value="ZN2_CY6_FUNGAL_2"/>
    <property type="match status" value="1"/>
</dbReference>
<sequence length="731" mass="81162">MPKQRQTCTRCSQRRQKCDRSKTGKAPCSRCLQNNEGHLCTTIWAGGYDPSVHRKYPRKVSPTNSWPVGSDSTSSLSTPPALPTVGQLKLPALTPDIQTPSRAKDQSISSHLRAQALLAGPLSAVGPEALSAGASRFPEISIGALISEKDVSTVPLLDQESKNMQDRESSFTERFGTATNPTSCFSPPAKAIETAHMQSLIPPMDKIITIIDYHEKFLSFWGGCMWHGPTLRKQIQKACNPAGKIDVNTVDWKWTALLFSILASGLIGSPEGVSLEWGFSIEEKVRLSRLWGAATVTSLNLGNYTSQYHLHSVQAVMNIHGFEHLVGSSNQWAALRAVSMAIAKGLNLHRVGPHPDDKRLAFLNEKQKEAFIEREVSRRVWYASVTQEWLCSSSSGFPGYTIQRRHFTTSQPSPFDEDSVTPVEEGTPTFATIINYFFDYAHIVLQFGDAMLDAGEVDDHARYQILLKWDGELRSNYANNIPKFLSHRTPLRPHWPKWVPWARRLHEASCSHKIIMAHQTYLNKSLKDVRFMYSRWACVTASKHVLSLYPKREPDEPQFWIEQAFCITAGICLIMDLFQCTDFNADAQECLALVRRTITYLDSFPTSSVAIHGVRVLTSLLQEYTKKVDAARGGTQSRPSTATQVSTAPMLQTSNGYDSTSVAEAGMVLPPMPTNPEAPLSAEAAAAFNFDIDMLEFEDLLGVLPTEIGIDSNVVYDSMLSAPKGSYNGWL</sequence>
<evidence type="ECO:0000259" key="4">
    <source>
        <dbReference type="PROSITE" id="PS50048"/>
    </source>
</evidence>
<dbReference type="PANTHER" id="PTHR31001">
    <property type="entry name" value="UNCHARACTERIZED TRANSCRIPTIONAL REGULATORY PROTEIN"/>
    <property type="match status" value="1"/>
</dbReference>
<dbReference type="PROSITE" id="PS00463">
    <property type="entry name" value="ZN2_CY6_FUNGAL_1"/>
    <property type="match status" value="1"/>
</dbReference>
<name>A0A1Y2LSR4_EPING</name>
<dbReference type="EMBL" id="KZ107852">
    <property type="protein sequence ID" value="OSS46008.1"/>
    <property type="molecule type" value="Genomic_DNA"/>
</dbReference>
<dbReference type="InterPro" id="IPR001138">
    <property type="entry name" value="Zn2Cys6_DnaBD"/>
</dbReference>
<dbReference type="GO" id="GO:0000981">
    <property type="term" value="F:DNA-binding transcription factor activity, RNA polymerase II-specific"/>
    <property type="evidence" value="ECO:0007669"/>
    <property type="project" value="InterPro"/>
</dbReference>
<dbReference type="AlphaFoldDB" id="A0A1Y2LSR4"/>
<protein>
    <recommendedName>
        <fullName evidence="4">Zn(2)-C6 fungal-type domain-containing protein</fullName>
    </recommendedName>
</protein>
<dbReference type="OMA" id="QMPANCH"/>
<dbReference type="PANTHER" id="PTHR31001:SF76">
    <property type="entry name" value="ZN(2)-C6 FUNGAL-TYPE DOMAIN-CONTAINING PROTEIN"/>
    <property type="match status" value="1"/>
</dbReference>
<comment type="subcellular location">
    <subcellularLocation>
        <location evidence="1">Nucleus</location>
    </subcellularLocation>
</comment>
<dbReference type="CDD" id="cd00067">
    <property type="entry name" value="GAL4"/>
    <property type="match status" value="1"/>
</dbReference>
<keyword evidence="2" id="KW-0539">Nucleus</keyword>
<evidence type="ECO:0000256" key="3">
    <source>
        <dbReference type="SAM" id="MobiDB-lite"/>
    </source>
</evidence>
<evidence type="ECO:0000313" key="6">
    <source>
        <dbReference type="Proteomes" id="UP000193240"/>
    </source>
</evidence>
<feature type="compositionally biased region" description="Low complexity" evidence="3">
    <location>
        <begin position="70"/>
        <end position="79"/>
    </location>
</feature>
<dbReference type="STRING" id="105696.A0A1Y2LSR4"/>
<organism evidence="5 6">
    <name type="scientific">Epicoccum nigrum</name>
    <name type="common">Soil fungus</name>
    <name type="synonym">Epicoccum purpurascens</name>
    <dbReference type="NCBI Taxonomy" id="105696"/>
    <lineage>
        <taxon>Eukaryota</taxon>
        <taxon>Fungi</taxon>
        <taxon>Dikarya</taxon>
        <taxon>Ascomycota</taxon>
        <taxon>Pezizomycotina</taxon>
        <taxon>Dothideomycetes</taxon>
        <taxon>Pleosporomycetidae</taxon>
        <taxon>Pleosporales</taxon>
        <taxon>Pleosporineae</taxon>
        <taxon>Didymellaceae</taxon>
        <taxon>Epicoccum</taxon>
    </lineage>
</organism>
<evidence type="ECO:0000313" key="5">
    <source>
        <dbReference type="EMBL" id="OSS46008.1"/>
    </source>
</evidence>
<gene>
    <name evidence="5" type="ORF">B5807_08248</name>
</gene>
<feature type="domain" description="Zn(2)-C6 fungal-type" evidence="4">
    <location>
        <begin position="7"/>
        <end position="42"/>
    </location>
</feature>
<dbReference type="Proteomes" id="UP000193240">
    <property type="component" value="Unassembled WGS sequence"/>
</dbReference>
<dbReference type="InParanoid" id="A0A1Y2LSR4"/>
<evidence type="ECO:0000256" key="2">
    <source>
        <dbReference type="ARBA" id="ARBA00023242"/>
    </source>
</evidence>
<proteinExistence type="predicted"/>
<reference evidence="5 6" key="1">
    <citation type="journal article" date="2017" name="Genome Announc.">
        <title>Genome sequence of the saprophytic ascomycete Epicoccum nigrum ICMP 19927 strain isolated from New Zealand.</title>
        <authorList>
            <person name="Fokin M."/>
            <person name="Fleetwood D."/>
            <person name="Weir B.S."/>
            <person name="Villas-Boas S.G."/>
        </authorList>
    </citation>
    <scope>NUCLEOTIDE SEQUENCE [LARGE SCALE GENOMIC DNA]</scope>
    <source>
        <strain evidence="5 6">ICMP 19927</strain>
    </source>
</reference>
<dbReference type="GO" id="GO:0005634">
    <property type="term" value="C:nucleus"/>
    <property type="evidence" value="ECO:0007669"/>
    <property type="project" value="UniProtKB-SubCell"/>
</dbReference>